<comment type="caution">
    <text evidence="1">The sequence shown here is derived from an EMBL/GenBank/DDBJ whole genome shotgun (WGS) entry which is preliminary data.</text>
</comment>
<proteinExistence type="predicted"/>
<gene>
    <name evidence="1" type="ORF">GMARGA_LOCUS42571</name>
</gene>
<evidence type="ECO:0000313" key="1">
    <source>
        <dbReference type="EMBL" id="CAG8853750.1"/>
    </source>
</evidence>
<dbReference type="Proteomes" id="UP000789901">
    <property type="component" value="Unassembled WGS sequence"/>
</dbReference>
<feature type="non-terminal residue" evidence="1">
    <location>
        <position position="1"/>
    </location>
</feature>
<name>A0ABN7XG66_GIGMA</name>
<dbReference type="EMBL" id="CAJVQB010128765">
    <property type="protein sequence ID" value="CAG8853750.1"/>
    <property type="molecule type" value="Genomic_DNA"/>
</dbReference>
<sequence>LSLHFMTNKRPQLHIKLISLGAIIPCLHYGIDICSGGLCE</sequence>
<reference evidence="1 2" key="1">
    <citation type="submission" date="2021-06" db="EMBL/GenBank/DDBJ databases">
        <authorList>
            <person name="Kallberg Y."/>
            <person name="Tangrot J."/>
            <person name="Rosling A."/>
        </authorList>
    </citation>
    <scope>NUCLEOTIDE SEQUENCE [LARGE SCALE GENOMIC DNA]</scope>
    <source>
        <strain evidence="1 2">120-4 pot B 10/14</strain>
    </source>
</reference>
<keyword evidence="2" id="KW-1185">Reference proteome</keyword>
<feature type="non-terminal residue" evidence="1">
    <location>
        <position position="40"/>
    </location>
</feature>
<evidence type="ECO:0000313" key="2">
    <source>
        <dbReference type="Proteomes" id="UP000789901"/>
    </source>
</evidence>
<accession>A0ABN7XG66</accession>
<protein>
    <submittedName>
        <fullName evidence="1">10214_t:CDS:1</fullName>
    </submittedName>
</protein>
<organism evidence="1 2">
    <name type="scientific">Gigaspora margarita</name>
    <dbReference type="NCBI Taxonomy" id="4874"/>
    <lineage>
        <taxon>Eukaryota</taxon>
        <taxon>Fungi</taxon>
        <taxon>Fungi incertae sedis</taxon>
        <taxon>Mucoromycota</taxon>
        <taxon>Glomeromycotina</taxon>
        <taxon>Glomeromycetes</taxon>
        <taxon>Diversisporales</taxon>
        <taxon>Gigasporaceae</taxon>
        <taxon>Gigaspora</taxon>
    </lineage>
</organism>